<gene>
    <name evidence="2" type="ordered locus">XOO1461</name>
</gene>
<sequence length="113" mass="11455">MVHADSEHPPRPPGGERSRVVGRSSCRAYLVTLGTLVAAGSGCVALAAGDIAGAGLALLVCALGVLLLGFGVVGPTRQMEALADATSGHKAALVLMVLASPVYLLMAPFYARR</sequence>
<feature type="transmembrane region" description="Helical" evidence="1">
    <location>
        <begin position="93"/>
        <end position="111"/>
    </location>
</feature>
<protein>
    <recommendedName>
        <fullName evidence="4">Transmembrane protein</fullName>
    </recommendedName>
</protein>
<evidence type="ECO:0000313" key="2">
    <source>
        <dbReference type="EMBL" id="AAW74715.1"/>
    </source>
</evidence>
<evidence type="ECO:0000256" key="1">
    <source>
        <dbReference type="SAM" id="Phobius"/>
    </source>
</evidence>
<organism evidence="2 3">
    <name type="scientific">Xanthomonas oryzae pv. oryzae (strain KACC10331 / KXO85)</name>
    <dbReference type="NCBI Taxonomy" id="291331"/>
    <lineage>
        <taxon>Bacteria</taxon>
        <taxon>Pseudomonadati</taxon>
        <taxon>Pseudomonadota</taxon>
        <taxon>Gammaproteobacteria</taxon>
        <taxon>Lysobacterales</taxon>
        <taxon>Lysobacteraceae</taxon>
        <taxon>Xanthomonas</taxon>
    </lineage>
</organism>
<evidence type="ECO:0008006" key="4">
    <source>
        <dbReference type="Google" id="ProtNLM"/>
    </source>
</evidence>
<dbReference type="EMBL" id="AE013598">
    <property type="protein sequence ID" value="AAW74715.1"/>
    <property type="molecule type" value="Genomic_DNA"/>
</dbReference>
<keyword evidence="1" id="KW-0472">Membrane</keyword>
<keyword evidence="1" id="KW-0812">Transmembrane</keyword>
<reference evidence="2 3" key="1">
    <citation type="journal article" date="2005" name="Nucleic Acids Res.">
        <title>The genome sequence of Xanthomonas oryzae pathovar oryzae KACC10331, the bacterial blight pathogen of rice.</title>
        <authorList>
            <person name="Lee B.M."/>
            <person name="Park Y.J."/>
            <person name="Park D.S."/>
            <person name="Kang H.W."/>
            <person name="Kim J.G."/>
            <person name="Song E.S."/>
            <person name="Park I.C."/>
            <person name="Yoon U.H."/>
            <person name="Hahn J.H."/>
            <person name="Koo B.S."/>
            <person name="Lee G.B."/>
            <person name="Kim H."/>
            <person name="Park H.S."/>
            <person name="Yoon K.O."/>
            <person name="Kim J.H."/>
            <person name="Jung C.H."/>
            <person name="Koh N.H."/>
            <person name="Seo J.S."/>
            <person name="Go S.J."/>
        </authorList>
    </citation>
    <scope>NUCLEOTIDE SEQUENCE [LARGE SCALE GENOMIC DNA]</scope>
    <source>
        <strain evidence="3">KACC10331 / KXO85</strain>
    </source>
</reference>
<keyword evidence="1" id="KW-1133">Transmembrane helix</keyword>
<dbReference type="STRING" id="291331.XOO1461"/>
<dbReference type="HOGENOM" id="CLU_165567_0_0_6"/>
<evidence type="ECO:0000313" key="3">
    <source>
        <dbReference type="Proteomes" id="UP000006735"/>
    </source>
</evidence>
<name>Q5H2V6_XANOR</name>
<keyword evidence="3" id="KW-1185">Reference proteome</keyword>
<feature type="transmembrane region" description="Helical" evidence="1">
    <location>
        <begin position="28"/>
        <end position="48"/>
    </location>
</feature>
<proteinExistence type="predicted"/>
<accession>Q5H2V6</accession>
<dbReference type="KEGG" id="xoo:XOO1461"/>
<dbReference type="Proteomes" id="UP000006735">
    <property type="component" value="Chromosome"/>
</dbReference>
<dbReference type="AlphaFoldDB" id="Q5H2V6"/>
<feature type="transmembrane region" description="Helical" evidence="1">
    <location>
        <begin position="54"/>
        <end position="73"/>
    </location>
</feature>